<dbReference type="eggNOG" id="ENOG502QPQ7">
    <property type="taxonomic scope" value="Eukaryota"/>
</dbReference>
<feature type="domain" description="DRBM" evidence="3">
    <location>
        <begin position="747"/>
        <end position="817"/>
    </location>
</feature>
<keyword evidence="5" id="KW-0238">DNA-binding</keyword>
<dbReference type="PANTHER" id="PTHR46528">
    <property type="entry name" value="PROTEIN SON"/>
    <property type="match status" value="1"/>
</dbReference>
<keyword evidence="6" id="KW-1185">Reference proteome</keyword>
<dbReference type="KEGG" id="dpl:KGM_212276"/>
<evidence type="ECO:0000259" key="3">
    <source>
        <dbReference type="PROSITE" id="PS50137"/>
    </source>
</evidence>
<dbReference type="EMBL" id="AGBW02009400">
    <property type="protein sequence ID" value="OWR50906.1"/>
    <property type="molecule type" value="Genomic_DNA"/>
</dbReference>
<gene>
    <name evidence="5" type="ORF">KGM_212276</name>
</gene>
<dbReference type="Gene3D" id="3.30.160.20">
    <property type="match status" value="1"/>
</dbReference>
<evidence type="ECO:0000313" key="5">
    <source>
        <dbReference type="EMBL" id="OWR50906.1"/>
    </source>
</evidence>
<dbReference type="GO" id="GO:0048024">
    <property type="term" value="P:regulation of mRNA splicing, via spliceosome"/>
    <property type="evidence" value="ECO:0007669"/>
    <property type="project" value="TreeGrafter"/>
</dbReference>
<evidence type="ECO:0000256" key="2">
    <source>
        <dbReference type="SAM" id="MobiDB-lite"/>
    </source>
</evidence>
<sequence>MTSLIDKIEMLIKREKTTPDRKKDDTTKSSSEILSELFSAFNADPPKIDDIAFKKAKKSKKKHKKEKKKRSRSASVSSDSDYSRKRKKRKKSKSKKRKEDRSPSRRYSKSPISKRELKVKIKNELDKINQEAPVKVKEELKIKTEPVKTEVIKDDTNDSCIVLDDDIDASEIPMPESPIDKLKSDLRSKLDKKQESVTDNDKTKSKIQIKNLKFSTVFEETVKKAEEEAKKKKEKLEEGEYTDSSSSSDGDEVSNSQFPKSSDLVGILRQQAAEETKLIEEQKTVNRVKTTEKSHKTSQRDRSRSRKRIIFEGQPVENVPNPVQRHGTEDDTEVGPSPITEPGRDPDGVIRDIDPDPEDPDRDTDPHHDPDIARHQNPDTGPDTLPDIGGGLGVRLADSEKKRLLEVARRNAINMLKNGAVPAGAAALPPHTRSQVMAAIQSGGKSVDELTDFCKHLSKKEALGELSSVSSNDEDMSENEDTIAFHHPFLVKEKAPIIMNIRGGAPLPTKTSIPVANKDELRLQFPVSSGTQHREKADTTDNEDMQLAVINTKPSSPLAKTLEPIALPAPKPDYLKVFTGGNSLSTVPALPAATSTIDKAKDVASIVSEKLSLIRKEQENYEVTPTHGFGFKSSSLGQFTGSTGAHILTPRELASGAQAWAKKDQLVRAAPVEGGMGMHLLQKMGWTPGRGLGKEGTGALQPLLLEVKLDTRGLTSKEEVSNRRGRHVKPQRIGRRGPAPLVAGGKHPVSLLGEYCSKQKLGPPEYSLCFECGPDHKKNFLFKVKVAGIEYQPAVASANKKQAKADAAQLALQKLGIVT</sequence>
<evidence type="ECO:0000259" key="4">
    <source>
        <dbReference type="PROSITE" id="PS50174"/>
    </source>
</evidence>
<dbReference type="InterPro" id="IPR032922">
    <property type="entry name" value="SON"/>
</dbReference>
<feature type="region of interest" description="Disordered" evidence="2">
    <location>
        <begin position="55"/>
        <end position="125"/>
    </location>
</feature>
<reference evidence="5 6" key="1">
    <citation type="journal article" date="2011" name="Cell">
        <title>The monarch butterfly genome yields insights into long-distance migration.</title>
        <authorList>
            <person name="Zhan S."/>
            <person name="Merlin C."/>
            <person name="Boore J.L."/>
            <person name="Reppert S.M."/>
        </authorList>
    </citation>
    <scope>NUCLEOTIDE SEQUENCE [LARGE SCALE GENOMIC DNA]</scope>
    <source>
        <strain evidence="5">F-2</strain>
    </source>
</reference>
<dbReference type="GO" id="GO:0003677">
    <property type="term" value="F:DNA binding"/>
    <property type="evidence" value="ECO:0007669"/>
    <property type="project" value="UniProtKB-KW"/>
</dbReference>
<feature type="compositionally biased region" description="Basic residues" evidence="2">
    <location>
        <begin position="84"/>
        <end position="96"/>
    </location>
</feature>
<dbReference type="CDD" id="cd19870">
    <property type="entry name" value="DSRM_SON-like"/>
    <property type="match status" value="1"/>
</dbReference>
<dbReference type="SUPFAM" id="SSF54768">
    <property type="entry name" value="dsRNA-binding domain-like"/>
    <property type="match status" value="1"/>
</dbReference>
<feature type="region of interest" description="Disordered" evidence="2">
    <location>
        <begin position="166"/>
        <end position="205"/>
    </location>
</feature>
<feature type="compositionally biased region" description="Basic and acidic residues" evidence="2">
    <location>
        <begin position="272"/>
        <end position="302"/>
    </location>
</feature>
<feature type="compositionally biased region" description="Basic residues" evidence="2">
    <location>
        <begin position="55"/>
        <end position="72"/>
    </location>
</feature>
<proteinExistence type="predicted"/>
<dbReference type="SMART" id="SM00358">
    <property type="entry name" value="DSRM"/>
    <property type="match status" value="1"/>
</dbReference>
<dbReference type="GO" id="GO:0003723">
    <property type="term" value="F:RNA binding"/>
    <property type="evidence" value="ECO:0007669"/>
    <property type="project" value="UniProtKB-UniRule"/>
</dbReference>
<feature type="compositionally biased region" description="Basic and acidic residues" evidence="2">
    <location>
        <begin position="363"/>
        <end position="377"/>
    </location>
</feature>
<dbReference type="PANTHER" id="PTHR46528:SF1">
    <property type="entry name" value="PROTEIN SON"/>
    <property type="match status" value="1"/>
</dbReference>
<dbReference type="Pfam" id="PF00035">
    <property type="entry name" value="dsrm"/>
    <property type="match status" value="1"/>
</dbReference>
<evidence type="ECO:0000256" key="1">
    <source>
        <dbReference type="PROSITE-ProRule" id="PRU00266"/>
    </source>
</evidence>
<organism evidence="5 6">
    <name type="scientific">Danaus plexippus plexippus</name>
    <dbReference type="NCBI Taxonomy" id="278856"/>
    <lineage>
        <taxon>Eukaryota</taxon>
        <taxon>Metazoa</taxon>
        <taxon>Ecdysozoa</taxon>
        <taxon>Arthropoda</taxon>
        <taxon>Hexapoda</taxon>
        <taxon>Insecta</taxon>
        <taxon>Pterygota</taxon>
        <taxon>Neoptera</taxon>
        <taxon>Endopterygota</taxon>
        <taxon>Lepidoptera</taxon>
        <taxon>Glossata</taxon>
        <taxon>Ditrysia</taxon>
        <taxon>Papilionoidea</taxon>
        <taxon>Nymphalidae</taxon>
        <taxon>Danainae</taxon>
        <taxon>Danaini</taxon>
        <taxon>Danaina</taxon>
        <taxon>Danaus</taxon>
        <taxon>Danaus</taxon>
    </lineage>
</organism>
<comment type="caution">
    <text evidence="5">The sequence shown here is derived from an EMBL/GenBank/DDBJ whole genome shotgun (WGS) entry which is preliminary data.</text>
</comment>
<dbReference type="FunCoup" id="A0A212FAZ1">
    <property type="interactions" value="40"/>
</dbReference>
<evidence type="ECO:0000313" key="6">
    <source>
        <dbReference type="Proteomes" id="UP000007151"/>
    </source>
</evidence>
<dbReference type="Pfam" id="PF01585">
    <property type="entry name" value="G-patch"/>
    <property type="match status" value="1"/>
</dbReference>
<name>A0A212FAZ1_DANPL</name>
<dbReference type="SMART" id="SM00443">
    <property type="entry name" value="G_patch"/>
    <property type="match status" value="1"/>
</dbReference>
<dbReference type="InterPro" id="IPR000467">
    <property type="entry name" value="G_patch_dom"/>
</dbReference>
<dbReference type="AlphaFoldDB" id="A0A212FAZ1"/>
<accession>A0A212FAZ1</accession>
<dbReference type="PROSITE" id="PS50174">
    <property type="entry name" value="G_PATCH"/>
    <property type="match status" value="1"/>
</dbReference>
<dbReference type="PROSITE" id="PS50137">
    <property type="entry name" value="DS_RBD"/>
    <property type="match status" value="1"/>
</dbReference>
<dbReference type="STRING" id="278856.A0A212FAZ1"/>
<feature type="region of interest" description="Disordered" evidence="2">
    <location>
        <begin position="225"/>
        <end position="392"/>
    </location>
</feature>
<protein>
    <submittedName>
        <fullName evidence="5">SON DNA-binding protein</fullName>
    </submittedName>
</protein>
<dbReference type="Proteomes" id="UP000007151">
    <property type="component" value="Unassembled WGS sequence"/>
</dbReference>
<feature type="compositionally biased region" description="Basic and acidic residues" evidence="2">
    <location>
        <begin position="225"/>
        <end position="238"/>
    </location>
</feature>
<feature type="compositionally biased region" description="Basic and acidic residues" evidence="2">
    <location>
        <begin position="113"/>
        <end position="125"/>
    </location>
</feature>
<dbReference type="GO" id="GO:0051726">
    <property type="term" value="P:regulation of cell cycle"/>
    <property type="evidence" value="ECO:0007669"/>
    <property type="project" value="InterPro"/>
</dbReference>
<feature type="compositionally biased region" description="Low complexity" evidence="2">
    <location>
        <begin position="243"/>
        <end position="256"/>
    </location>
</feature>
<feature type="domain" description="G-patch" evidence="4">
    <location>
        <begin position="673"/>
        <end position="719"/>
    </location>
</feature>
<feature type="region of interest" description="Disordered" evidence="2">
    <location>
        <begin position="1"/>
        <end position="29"/>
    </location>
</feature>
<feature type="compositionally biased region" description="Basic and acidic residues" evidence="2">
    <location>
        <begin position="178"/>
        <end position="204"/>
    </location>
</feature>
<keyword evidence="1" id="KW-0694">RNA-binding</keyword>
<dbReference type="InParanoid" id="A0A212FAZ1"/>
<dbReference type="InterPro" id="IPR014720">
    <property type="entry name" value="dsRBD_dom"/>
</dbReference>
<feature type="compositionally biased region" description="Basic and acidic residues" evidence="2">
    <location>
        <begin position="1"/>
        <end position="27"/>
    </location>
</feature>
<feature type="compositionally biased region" description="Basic and acidic residues" evidence="2">
    <location>
        <begin position="342"/>
        <end position="354"/>
    </location>
</feature>